<dbReference type="Proteomes" id="UP000309584">
    <property type="component" value="Unassembled WGS sequence"/>
</dbReference>
<evidence type="ECO:0000256" key="3">
    <source>
        <dbReference type="ARBA" id="ARBA00022691"/>
    </source>
</evidence>
<reference evidence="4 5" key="1">
    <citation type="submission" date="2018-05" db="EMBL/GenBank/DDBJ databases">
        <title>Novel Campyloabacter and Helicobacter Species and Strains.</title>
        <authorList>
            <person name="Mannion A.J."/>
            <person name="Shen Z."/>
            <person name="Fox J.G."/>
        </authorList>
    </citation>
    <scope>NUCLEOTIDE SEQUENCE [LARGE SCALE GENOMIC DNA]</scope>
    <source>
        <strain evidence="5">MIT10-5678</strain>
    </source>
</reference>
<organism evidence="4 5">
    <name type="scientific">Campylobacter taeniopygiae</name>
    <dbReference type="NCBI Taxonomy" id="2510188"/>
    <lineage>
        <taxon>Bacteria</taxon>
        <taxon>Pseudomonadati</taxon>
        <taxon>Campylobacterota</taxon>
        <taxon>Epsilonproteobacteria</taxon>
        <taxon>Campylobacterales</taxon>
        <taxon>Campylobacteraceae</taxon>
        <taxon>Campylobacter</taxon>
    </lineage>
</organism>
<evidence type="ECO:0000256" key="1">
    <source>
        <dbReference type="ARBA" id="ARBA00022603"/>
    </source>
</evidence>
<evidence type="ECO:0000256" key="2">
    <source>
        <dbReference type="ARBA" id="ARBA00022679"/>
    </source>
</evidence>
<protein>
    <submittedName>
        <fullName evidence="4">DNA methyltransferase</fullName>
    </submittedName>
</protein>
<comment type="caution">
    <text evidence="4">The sequence shown here is derived from an EMBL/GenBank/DDBJ whole genome shotgun (WGS) entry which is preliminary data.</text>
</comment>
<name>A0ABY2TIU1_9BACT</name>
<dbReference type="Gene3D" id="3.40.50.150">
    <property type="entry name" value="Vaccinia Virus protein VP39"/>
    <property type="match status" value="1"/>
</dbReference>
<dbReference type="Pfam" id="PF02086">
    <property type="entry name" value="MethyltransfD12"/>
    <property type="match status" value="1"/>
</dbReference>
<keyword evidence="5" id="KW-1185">Reference proteome</keyword>
<keyword evidence="1 4" id="KW-0489">Methyltransferase</keyword>
<dbReference type="GO" id="GO:0032259">
    <property type="term" value="P:methylation"/>
    <property type="evidence" value="ECO:0007669"/>
    <property type="project" value="UniProtKB-KW"/>
</dbReference>
<sequence length="347" mass="40842">MFKLSNRRFMGAKTKLLASLNEIISHHISFNAKNNIFLDLFGGTGVVSEFFIKEKIFDEFIINDFLYSSHIIYQGFLEQKEFDLKKLEEIQKKYNLLTHIKENYYSKHFGDKFFSFNDAKNIGFIRDDLDKKLKQNKISQKEYHILLSSLFYSVDKIANTVGHYDAYRKNILLKDRFKFELIEPIKTDKKIKIYNQDANLLAKELQKDFLKNKIKCVFLDPPYNSRQYSRFYHLLETLAKNDKNELFGIAKKPKPENISGYCKAEAKELFKDLIKNLAKITEYVVLTYNNTSSANTRSNIRINDNEINEILNSVGKLEIIEITFKPFSSGKTDFKDHKERIFLCKID</sequence>
<evidence type="ECO:0000313" key="4">
    <source>
        <dbReference type="EMBL" id="TKX33978.1"/>
    </source>
</evidence>
<dbReference type="RefSeq" id="WP_137623862.1">
    <property type="nucleotide sequence ID" value="NZ_JBOEJD010000006.1"/>
</dbReference>
<dbReference type="GO" id="GO:0008168">
    <property type="term" value="F:methyltransferase activity"/>
    <property type="evidence" value="ECO:0007669"/>
    <property type="project" value="UniProtKB-KW"/>
</dbReference>
<evidence type="ECO:0000313" key="5">
    <source>
        <dbReference type="Proteomes" id="UP000309584"/>
    </source>
</evidence>
<dbReference type="EMBL" id="NXLY01000007">
    <property type="protein sequence ID" value="TKX33978.1"/>
    <property type="molecule type" value="Genomic_DNA"/>
</dbReference>
<keyword evidence="2" id="KW-0808">Transferase</keyword>
<dbReference type="PRINTS" id="PR00505">
    <property type="entry name" value="D12N6MTFRASE"/>
</dbReference>
<dbReference type="SUPFAM" id="SSF53335">
    <property type="entry name" value="S-adenosyl-L-methionine-dependent methyltransferases"/>
    <property type="match status" value="1"/>
</dbReference>
<accession>A0ABY2TIU1</accession>
<dbReference type="InterPro" id="IPR029063">
    <property type="entry name" value="SAM-dependent_MTases_sf"/>
</dbReference>
<proteinExistence type="predicted"/>
<gene>
    <name evidence="4" type="ORF">CQA75_04565</name>
</gene>
<keyword evidence="3" id="KW-0949">S-adenosyl-L-methionine</keyword>
<dbReference type="InterPro" id="IPR012327">
    <property type="entry name" value="MeTrfase_D12"/>
</dbReference>